<feature type="compositionally biased region" description="Basic and acidic residues" evidence="1">
    <location>
        <begin position="63"/>
        <end position="72"/>
    </location>
</feature>
<keyword evidence="3" id="KW-1185">Reference proteome</keyword>
<dbReference type="Proteomes" id="UP001165423">
    <property type="component" value="Unassembled WGS sequence"/>
</dbReference>
<dbReference type="EMBL" id="JALGCL010000001">
    <property type="protein sequence ID" value="MCJ0825127.1"/>
    <property type="molecule type" value="Genomic_DNA"/>
</dbReference>
<evidence type="ECO:0000256" key="1">
    <source>
        <dbReference type="SAM" id="MobiDB-lite"/>
    </source>
</evidence>
<evidence type="ECO:0000313" key="3">
    <source>
        <dbReference type="Proteomes" id="UP001165423"/>
    </source>
</evidence>
<name>A0ABT0A2C1_9GAMM</name>
<accession>A0ABT0A2C1</accession>
<evidence type="ECO:0000313" key="2">
    <source>
        <dbReference type="EMBL" id="MCJ0825127.1"/>
    </source>
</evidence>
<dbReference type="RefSeq" id="WP_243319319.1">
    <property type="nucleotide sequence ID" value="NZ_JALGCL010000001.1"/>
</dbReference>
<feature type="region of interest" description="Disordered" evidence="1">
    <location>
        <begin position="63"/>
        <end position="111"/>
    </location>
</feature>
<comment type="caution">
    <text evidence="2">The sequence shown here is derived from an EMBL/GenBank/DDBJ whole genome shotgun (WGS) entry which is preliminary data.</text>
</comment>
<organism evidence="2 3">
    <name type="scientific">Cognatiluteimonas sedimenti</name>
    <dbReference type="NCBI Taxonomy" id="2927791"/>
    <lineage>
        <taxon>Bacteria</taxon>
        <taxon>Pseudomonadati</taxon>
        <taxon>Pseudomonadota</taxon>
        <taxon>Gammaproteobacteria</taxon>
        <taxon>Lysobacterales</taxon>
        <taxon>Lysobacteraceae</taxon>
        <taxon>Cognatiluteimonas</taxon>
    </lineage>
</organism>
<sequence>MQAALRRDDVDAAIALGLLDAGIACGHCSTSCGAELQGARIQRQRALAARERFRAREARLARRLGERAERRRPVTGAAGDGKVPAESPSLPPAAAAALARAKARAAGPRGQ</sequence>
<feature type="compositionally biased region" description="Low complexity" evidence="1">
    <location>
        <begin position="84"/>
        <end position="111"/>
    </location>
</feature>
<proteinExistence type="predicted"/>
<gene>
    <name evidence="2" type="ORF">MQC88_04015</name>
</gene>
<reference evidence="2 3" key="1">
    <citation type="submission" date="2022-03" db="EMBL/GenBank/DDBJ databases">
        <title>Luteimonas soily sp. nov., a novel bacterium isolated from the soil.</title>
        <authorList>
            <person name="Zhang X."/>
        </authorList>
    </citation>
    <scope>NUCLEOTIDE SEQUENCE [LARGE SCALE GENOMIC DNA]</scope>
    <source>
        <strain evidence="2 3">50</strain>
    </source>
</reference>
<protein>
    <submittedName>
        <fullName evidence="2">Uncharacterized protein</fullName>
    </submittedName>
</protein>